<accession>A0A356LAC1</accession>
<dbReference type="EMBL" id="DOEK01000004">
    <property type="protein sequence ID" value="HBP27960.1"/>
    <property type="molecule type" value="Genomic_DNA"/>
</dbReference>
<evidence type="ECO:0000313" key="2">
    <source>
        <dbReference type="Proteomes" id="UP000264036"/>
    </source>
</evidence>
<proteinExistence type="predicted"/>
<evidence type="ECO:0000313" key="1">
    <source>
        <dbReference type="EMBL" id="HBP27960.1"/>
    </source>
</evidence>
<dbReference type="AlphaFoldDB" id="A0A356LAC1"/>
<reference evidence="1 2" key="1">
    <citation type="journal article" date="2018" name="Nat. Biotechnol.">
        <title>A standardized bacterial taxonomy based on genome phylogeny substantially revises the tree of life.</title>
        <authorList>
            <person name="Parks D.H."/>
            <person name="Chuvochina M."/>
            <person name="Waite D.W."/>
            <person name="Rinke C."/>
            <person name="Skarshewski A."/>
            <person name="Chaumeil P.A."/>
            <person name="Hugenholtz P."/>
        </authorList>
    </citation>
    <scope>NUCLEOTIDE SEQUENCE [LARGE SCALE GENOMIC DNA]</scope>
    <source>
        <strain evidence="1">UBA10707</strain>
    </source>
</reference>
<comment type="caution">
    <text evidence="1">The sequence shown here is derived from an EMBL/GenBank/DDBJ whole genome shotgun (WGS) entry which is preliminary data.</text>
</comment>
<dbReference type="Proteomes" id="UP000264036">
    <property type="component" value="Unassembled WGS sequence"/>
</dbReference>
<protein>
    <submittedName>
        <fullName evidence="1">Uncharacterized protein</fullName>
    </submittedName>
</protein>
<sequence>MAQQTRSECYTQRLAAADTDNYIIVIDPQIQTLRVVFRGQMPTLSEPGVWTQIIETVSLAFQKDPPQGGSGRLDFGYVHHKKN</sequence>
<organism evidence="1 2">
    <name type="scientific">Advenella kashmirensis</name>
    <dbReference type="NCBI Taxonomy" id="310575"/>
    <lineage>
        <taxon>Bacteria</taxon>
        <taxon>Pseudomonadati</taxon>
        <taxon>Pseudomonadota</taxon>
        <taxon>Betaproteobacteria</taxon>
        <taxon>Burkholderiales</taxon>
        <taxon>Alcaligenaceae</taxon>
    </lineage>
</organism>
<gene>
    <name evidence="1" type="ORF">DD666_00915</name>
</gene>
<name>A0A356LAC1_9BURK</name>